<keyword evidence="2" id="KW-0472">Membrane</keyword>
<protein>
    <submittedName>
        <fullName evidence="3">Uncharacterized protein</fullName>
    </submittedName>
</protein>
<reference evidence="3 4" key="1">
    <citation type="journal article" date="2016" name="Nat. Commun.">
        <title>Thousands of microbial genomes shed light on interconnected biogeochemical processes in an aquifer system.</title>
        <authorList>
            <person name="Anantharaman K."/>
            <person name="Brown C.T."/>
            <person name="Hug L.A."/>
            <person name="Sharon I."/>
            <person name="Castelle C.J."/>
            <person name="Probst A.J."/>
            <person name="Thomas B.C."/>
            <person name="Singh A."/>
            <person name="Wilkins M.J."/>
            <person name="Karaoz U."/>
            <person name="Brodie E.L."/>
            <person name="Williams K.H."/>
            <person name="Hubbard S.S."/>
            <person name="Banfield J.F."/>
        </authorList>
    </citation>
    <scope>NUCLEOTIDE SEQUENCE [LARGE SCALE GENOMIC DNA]</scope>
</reference>
<evidence type="ECO:0000313" key="4">
    <source>
        <dbReference type="Proteomes" id="UP000178764"/>
    </source>
</evidence>
<feature type="region of interest" description="Disordered" evidence="1">
    <location>
        <begin position="47"/>
        <end position="98"/>
    </location>
</feature>
<comment type="caution">
    <text evidence="3">The sequence shown here is derived from an EMBL/GenBank/DDBJ whole genome shotgun (WGS) entry which is preliminary data.</text>
</comment>
<gene>
    <name evidence="3" type="ORF">A2V71_01940</name>
</gene>
<dbReference type="Proteomes" id="UP000178764">
    <property type="component" value="Unassembled WGS sequence"/>
</dbReference>
<evidence type="ECO:0000313" key="3">
    <source>
        <dbReference type="EMBL" id="OGD57165.1"/>
    </source>
</evidence>
<keyword evidence="2" id="KW-1133">Transmembrane helix</keyword>
<dbReference type="AlphaFoldDB" id="A0A1F5DPW8"/>
<name>A0A1F5DPW8_9BACT</name>
<sequence length="212" mass="22644">MNQQPTIGAPKPAVSKWLWIVLIVVVLGAAGYFGWYYLMGPGKKVETSTTTSTTTPASTTTTPSSTSTTSDTTPSTSTSTDTTATTSTPPTGWKTVTGTAVSTGSTNVKFSVYIKNDWEKYNENDTGHGPVFFTNNSKCSTGSVSNNYTNCWDYLAVSYSSLSSNPEATNLTTKNYPYPDGTGNAYVGVNKSLSTSDQKIIFDSFKITSVNK</sequence>
<organism evidence="3 4">
    <name type="scientific">Candidatus Berkelbacteria bacterium RBG_13_40_8</name>
    <dbReference type="NCBI Taxonomy" id="1797467"/>
    <lineage>
        <taxon>Bacteria</taxon>
        <taxon>Candidatus Berkelbacteria</taxon>
    </lineage>
</organism>
<evidence type="ECO:0000256" key="2">
    <source>
        <dbReference type="SAM" id="Phobius"/>
    </source>
</evidence>
<proteinExistence type="predicted"/>
<keyword evidence="2" id="KW-0812">Transmembrane</keyword>
<evidence type="ECO:0000256" key="1">
    <source>
        <dbReference type="SAM" id="MobiDB-lite"/>
    </source>
</evidence>
<dbReference type="EMBL" id="MEZT01000005">
    <property type="protein sequence ID" value="OGD57165.1"/>
    <property type="molecule type" value="Genomic_DNA"/>
</dbReference>
<feature type="transmembrane region" description="Helical" evidence="2">
    <location>
        <begin position="17"/>
        <end position="38"/>
    </location>
</feature>
<accession>A0A1F5DPW8</accession>